<reference evidence="1 2" key="1">
    <citation type="submission" date="2024-02" db="EMBL/GenBank/DDBJ databases">
        <authorList>
            <person name="Chen Y."/>
            <person name="Shah S."/>
            <person name="Dougan E. K."/>
            <person name="Thang M."/>
            <person name="Chan C."/>
        </authorList>
    </citation>
    <scope>NUCLEOTIDE SEQUENCE [LARGE SCALE GENOMIC DNA]</scope>
</reference>
<organism evidence="1 2">
    <name type="scientific">Durusdinium trenchii</name>
    <dbReference type="NCBI Taxonomy" id="1381693"/>
    <lineage>
        <taxon>Eukaryota</taxon>
        <taxon>Sar</taxon>
        <taxon>Alveolata</taxon>
        <taxon>Dinophyceae</taxon>
        <taxon>Suessiales</taxon>
        <taxon>Symbiodiniaceae</taxon>
        <taxon>Durusdinium</taxon>
    </lineage>
</organism>
<keyword evidence="2" id="KW-1185">Reference proteome</keyword>
<gene>
    <name evidence="1" type="ORF">SCF082_LOCUS41331</name>
</gene>
<comment type="caution">
    <text evidence="1">The sequence shown here is derived from an EMBL/GenBank/DDBJ whole genome shotgun (WGS) entry which is preliminary data.</text>
</comment>
<evidence type="ECO:0000313" key="1">
    <source>
        <dbReference type="EMBL" id="CAK9087419.1"/>
    </source>
</evidence>
<name>A0ABP0QGR2_9DINO</name>
<dbReference type="Gene3D" id="2.60.120.650">
    <property type="entry name" value="Cupin"/>
    <property type="match status" value="1"/>
</dbReference>
<evidence type="ECO:0000313" key="2">
    <source>
        <dbReference type="Proteomes" id="UP001642464"/>
    </source>
</evidence>
<dbReference type="SUPFAM" id="SSF51197">
    <property type="entry name" value="Clavaminate synthase-like"/>
    <property type="match status" value="1"/>
</dbReference>
<protein>
    <submittedName>
        <fullName evidence="1">Uncharacterized protein</fullName>
    </submittedName>
</protein>
<dbReference type="Proteomes" id="UP001642464">
    <property type="component" value="Unassembled WGS sequence"/>
</dbReference>
<accession>A0ABP0QGR2</accession>
<dbReference type="EMBL" id="CAXAMM010039573">
    <property type="protein sequence ID" value="CAK9087419.1"/>
    <property type="molecule type" value="Genomic_DNA"/>
</dbReference>
<proteinExistence type="predicted"/>
<sequence>MSATLWFGWAIDPLISLYASFRGPPAAVRLLHTVAAFLDNKLLLHLPLYHSPVGSAVAKLISQPVSRTNSKRIPRGKVYLADKVLDDICPALRPHAELSSYEQHAFERLQNRKVPWQTLQGIEDIGLRHAAWTPCDADREDVLCVLHSGCKDVVMLPPAARRRLELRGEAWLKEDRGLGDGFTWAYDFFSDSPLKHLKQGWAGTLRPGELLYMPGAT</sequence>